<reference evidence="1" key="1">
    <citation type="submission" date="2019-08" db="EMBL/GenBank/DDBJ databases">
        <authorList>
            <person name="Kucharzyk K."/>
            <person name="Murdoch R.W."/>
            <person name="Higgins S."/>
            <person name="Loffler F."/>
        </authorList>
    </citation>
    <scope>NUCLEOTIDE SEQUENCE</scope>
</reference>
<dbReference type="AlphaFoldDB" id="A0A645CWL6"/>
<accession>A0A645CWL6</accession>
<organism evidence="1">
    <name type="scientific">bioreactor metagenome</name>
    <dbReference type="NCBI Taxonomy" id="1076179"/>
    <lineage>
        <taxon>unclassified sequences</taxon>
        <taxon>metagenomes</taxon>
        <taxon>ecological metagenomes</taxon>
    </lineage>
</organism>
<comment type="caution">
    <text evidence="1">The sequence shown here is derived from an EMBL/GenBank/DDBJ whole genome shotgun (WGS) entry which is preliminary data.</text>
</comment>
<sequence>MLFGVLLPPDHGGPLPQVGLGRDETQAAADHLVQALLLQQQWNLVQRLGGGVLNDAVGLNVAEQGNLPAHVAADRGVAPADQNIGLDAQRQKLLYRVLSGLALQFAAAGDLNDERHVDKDHVALGLLRAHLADGLQEGLGLNIAHGAADFADDHVHVVARHRVHPALDFVGDVGDDLDGGSQIIAPPLPVENGPVNLSGGDGGISGEGLVHKPLVVAQIQVRFGPVVGDENLPMLIGAHGAGVHIDIGVELLIAHSQAPLLQKASQGRRADALAQARHHAAGHKYKFCRHNHPPYPLHFLRLTMLPA</sequence>
<gene>
    <name evidence="1" type="ORF">SDC9_128315</name>
</gene>
<proteinExistence type="predicted"/>
<dbReference type="AntiFam" id="ANF00280">
    <property type="entry name" value="Spurious ORF (shadow ORF of PyrG)"/>
</dbReference>
<protein>
    <submittedName>
        <fullName evidence="1">Uncharacterized protein</fullName>
    </submittedName>
</protein>
<evidence type="ECO:0000313" key="1">
    <source>
        <dbReference type="EMBL" id="MPM81263.1"/>
    </source>
</evidence>
<dbReference type="EMBL" id="VSSQ01030655">
    <property type="protein sequence ID" value="MPM81263.1"/>
    <property type="molecule type" value="Genomic_DNA"/>
</dbReference>
<name>A0A645CWL6_9ZZZZ</name>